<evidence type="ECO:0000313" key="3">
    <source>
        <dbReference type="Proteomes" id="UP000295509"/>
    </source>
</evidence>
<dbReference type="Pfam" id="PF11828">
    <property type="entry name" value="DUF3348"/>
    <property type="match status" value="1"/>
</dbReference>
<dbReference type="EMBL" id="SORE01000005">
    <property type="protein sequence ID" value="TDY52172.1"/>
    <property type="molecule type" value="Genomic_DNA"/>
</dbReference>
<protein>
    <submittedName>
        <fullName evidence="2">Uncharacterized protein DUF3348</fullName>
    </submittedName>
</protein>
<dbReference type="Proteomes" id="UP000295509">
    <property type="component" value="Unassembled WGS sequence"/>
</dbReference>
<feature type="region of interest" description="Disordered" evidence="1">
    <location>
        <begin position="208"/>
        <end position="234"/>
    </location>
</feature>
<gene>
    <name evidence="2" type="ORF">BX592_10556</name>
</gene>
<sequence length="273" mass="29187">MQLPQRIPYSGAALVRVLARIAHTGVPAPDVSLPDRLSQWLGWTDAIALSSALDAAAPAPYSAGQTASGEATVATLEAAVCARTRATLTAEIDASRRDRASSRGRNSAAPLRVEARVEENDATIDFALLRQRYQAQQQSMETAIGELRARLRATLATRSERHARLALVDATMERALDGRERTVLAAVPALLEAHFKRLRDAALPKAAAAQAEAEAGPQTRDSATAHRDDQPVTAPPAGAWLDAFRADMHAVLLAELDLRFQPVEGLLAALRAS</sequence>
<reference evidence="2 3" key="1">
    <citation type="submission" date="2019-03" db="EMBL/GenBank/DDBJ databases">
        <title>Genomic Encyclopedia of Type Strains, Phase III (KMG-III): the genomes of soil and plant-associated and newly described type strains.</title>
        <authorList>
            <person name="Whitman W."/>
        </authorList>
    </citation>
    <scope>NUCLEOTIDE SEQUENCE [LARGE SCALE GENOMIC DNA]</scope>
    <source>
        <strain evidence="2 3">LMG 29544</strain>
    </source>
</reference>
<keyword evidence="3" id="KW-1185">Reference proteome</keyword>
<accession>A0A4R8LWY9</accession>
<feature type="compositionally biased region" description="Low complexity" evidence="1">
    <location>
        <begin position="208"/>
        <end position="218"/>
    </location>
</feature>
<dbReference type="AlphaFoldDB" id="A0A4R8LWY9"/>
<evidence type="ECO:0000313" key="2">
    <source>
        <dbReference type="EMBL" id="TDY52172.1"/>
    </source>
</evidence>
<dbReference type="InterPro" id="IPR021783">
    <property type="entry name" value="DUF3348"/>
</dbReference>
<comment type="caution">
    <text evidence="2">The sequence shown here is derived from an EMBL/GenBank/DDBJ whole genome shotgun (WGS) entry which is preliminary data.</text>
</comment>
<evidence type="ECO:0000256" key="1">
    <source>
        <dbReference type="SAM" id="MobiDB-lite"/>
    </source>
</evidence>
<proteinExistence type="predicted"/>
<organism evidence="2 3">
    <name type="scientific">Paraburkholderia rhizosphaerae</name>
    <dbReference type="NCBI Taxonomy" id="480658"/>
    <lineage>
        <taxon>Bacteria</taxon>
        <taxon>Pseudomonadati</taxon>
        <taxon>Pseudomonadota</taxon>
        <taxon>Betaproteobacteria</taxon>
        <taxon>Burkholderiales</taxon>
        <taxon>Burkholderiaceae</taxon>
        <taxon>Paraburkholderia</taxon>
    </lineage>
</organism>
<name>A0A4R8LWY9_9BURK</name>